<organism evidence="1 2">
    <name type="scientific">Gnathostoma spinigerum</name>
    <dbReference type="NCBI Taxonomy" id="75299"/>
    <lineage>
        <taxon>Eukaryota</taxon>
        <taxon>Metazoa</taxon>
        <taxon>Ecdysozoa</taxon>
        <taxon>Nematoda</taxon>
        <taxon>Chromadorea</taxon>
        <taxon>Rhabditida</taxon>
        <taxon>Spirurina</taxon>
        <taxon>Gnathostomatomorpha</taxon>
        <taxon>Gnathostomatoidea</taxon>
        <taxon>Gnathostomatidae</taxon>
        <taxon>Gnathostoma</taxon>
    </lineage>
</organism>
<reference evidence="1 2" key="1">
    <citation type="submission" date="2024-08" db="EMBL/GenBank/DDBJ databases">
        <title>Gnathostoma spinigerum genome.</title>
        <authorList>
            <person name="Gonzalez-Bertolin B."/>
            <person name="Monzon S."/>
            <person name="Zaballos A."/>
            <person name="Jimenez P."/>
            <person name="Dekumyoy P."/>
            <person name="Varona S."/>
            <person name="Cuesta I."/>
            <person name="Sumanam S."/>
            <person name="Adisakwattana P."/>
            <person name="Gasser R.B."/>
            <person name="Hernandez-Gonzalez A."/>
            <person name="Young N.D."/>
            <person name="Perteguer M.J."/>
        </authorList>
    </citation>
    <scope>NUCLEOTIDE SEQUENCE [LARGE SCALE GENOMIC DNA]</scope>
    <source>
        <strain evidence="1">AL3</strain>
        <tissue evidence="1">Liver</tissue>
    </source>
</reference>
<evidence type="ECO:0000313" key="2">
    <source>
        <dbReference type="Proteomes" id="UP001608902"/>
    </source>
</evidence>
<proteinExistence type="predicted"/>
<dbReference type="EMBL" id="JBGFUD010006179">
    <property type="protein sequence ID" value="MFH4980839.1"/>
    <property type="molecule type" value="Genomic_DNA"/>
</dbReference>
<protein>
    <submittedName>
        <fullName evidence="1">Uncharacterized protein</fullName>
    </submittedName>
</protein>
<accession>A0ABD6EU79</accession>
<comment type="caution">
    <text evidence="1">The sequence shown here is derived from an EMBL/GenBank/DDBJ whole genome shotgun (WGS) entry which is preliminary data.</text>
</comment>
<evidence type="ECO:0000313" key="1">
    <source>
        <dbReference type="EMBL" id="MFH4980839.1"/>
    </source>
</evidence>
<keyword evidence="2" id="KW-1185">Reference proteome</keyword>
<gene>
    <name evidence="1" type="ORF">AB6A40_007548</name>
</gene>
<sequence>MSLFQVTFTKRGRSLWISHEKFDSGCIKLTDEIRTKCEKATTVFCHSSGQFSTLTNPSTGFCRQYFLTVWSSLPFYDKHKDLANFLFNADIRICDYEFRFIRSTYFENDESKQITFSSFYSDDIDWCKLHTGVDKQYCKTPRNAGISIEFLDPFLYRVQLFKCGNTLCDASDKPLEGCLFSTILQERVSSCLCNATSNEKSCETRPPYQGNCFQQFSLISCE</sequence>
<dbReference type="Proteomes" id="UP001608902">
    <property type="component" value="Unassembled WGS sequence"/>
</dbReference>
<name>A0ABD6EU79_9BILA</name>
<dbReference type="AlphaFoldDB" id="A0ABD6EU79"/>